<gene>
    <name evidence="1" type="ORF">CHM34_06695</name>
</gene>
<name>A0A235B874_9BACL</name>
<evidence type="ECO:0008006" key="3">
    <source>
        <dbReference type="Google" id="ProtNLM"/>
    </source>
</evidence>
<dbReference type="Gene3D" id="3.30.1240.10">
    <property type="match status" value="1"/>
</dbReference>
<dbReference type="GO" id="GO:0005829">
    <property type="term" value="C:cytosol"/>
    <property type="evidence" value="ECO:0007669"/>
    <property type="project" value="TreeGrafter"/>
</dbReference>
<organism evidence="1 2">
    <name type="scientific">Paludifilum halophilum</name>
    <dbReference type="NCBI Taxonomy" id="1642702"/>
    <lineage>
        <taxon>Bacteria</taxon>
        <taxon>Bacillati</taxon>
        <taxon>Bacillota</taxon>
        <taxon>Bacilli</taxon>
        <taxon>Bacillales</taxon>
        <taxon>Thermoactinomycetaceae</taxon>
        <taxon>Paludifilum</taxon>
    </lineage>
</organism>
<dbReference type="PANTHER" id="PTHR10000">
    <property type="entry name" value="PHOSPHOSERINE PHOSPHATASE"/>
    <property type="match status" value="1"/>
</dbReference>
<dbReference type="InterPro" id="IPR006379">
    <property type="entry name" value="HAD-SF_hydro_IIB"/>
</dbReference>
<proteinExistence type="predicted"/>
<evidence type="ECO:0000313" key="1">
    <source>
        <dbReference type="EMBL" id="OYD08510.1"/>
    </source>
</evidence>
<dbReference type="RefSeq" id="WP_094263815.1">
    <property type="nucleotide sequence ID" value="NZ_NOWF01000003.1"/>
</dbReference>
<evidence type="ECO:0000313" key="2">
    <source>
        <dbReference type="Proteomes" id="UP000215459"/>
    </source>
</evidence>
<dbReference type="SFLD" id="SFLDS00003">
    <property type="entry name" value="Haloacid_Dehalogenase"/>
    <property type="match status" value="1"/>
</dbReference>
<dbReference type="InterPro" id="IPR023214">
    <property type="entry name" value="HAD_sf"/>
</dbReference>
<dbReference type="SUPFAM" id="SSF56784">
    <property type="entry name" value="HAD-like"/>
    <property type="match status" value="1"/>
</dbReference>
<dbReference type="SFLD" id="SFLDG01140">
    <property type="entry name" value="C2.B:_Phosphomannomutase_and_P"/>
    <property type="match status" value="1"/>
</dbReference>
<dbReference type="Pfam" id="PF08282">
    <property type="entry name" value="Hydrolase_3"/>
    <property type="match status" value="1"/>
</dbReference>
<dbReference type="NCBIfam" id="TIGR01484">
    <property type="entry name" value="HAD-SF-IIB"/>
    <property type="match status" value="1"/>
</dbReference>
<dbReference type="AlphaFoldDB" id="A0A235B874"/>
<dbReference type="OrthoDB" id="9806027at2"/>
<dbReference type="Proteomes" id="UP000215459">
    <property type="component" value="Unassembled WGS sequence"/>
</dbReference>
<dbReference type="GO" id="GO:0016791">
    <property type="term" value="F:phosphatase activity"/>
    <property type="evidence" value="ECO:0007669"/>
    <property type="project" value="TreeGrafter"/>
</dbReference>
<protein>
    <recommendedName>
        <fullName evidence="3">Hydrolase</fullName>
    </recommendedName>
</protein>
<reference evidence="1 2" key="1">
    <citation type="submission" date="2017-07" db="EMBL/GenBank/DDBJ databases">
        <title>The genome sequence of Paludifilum halophilum highlights mechanisms for microbial adaptation to high salt environemnts.</title>
        <authorList>
            <person name="Belbahri L."/>
        </authorList>
    </citation>
    <scope>NUCLEOTIDE SEQUENCE [LARGE SCALE GENOMIC DNA]</scope>
    <source>
        <strain evidence="1 2">DSM 102817</strain>
    </source>
</reference>
<dbReference type="CDD" id="cd07516">
    <property type="entry name" value="HAD_Pase"/>
    <property type="match status" value="1"/>
</dbReference>
<dbReference type="EMBL" id="NOWF01000003">
    <property type="protein sequence ID" value="OYD08510.1"/>
    <property type="molecule type" value="Genomic_DNA"/>
</dbReference>
<sequence length="277" mass="30837">MSDLIYPMLVSDIDGTIVTAAKEIPEENRQSIDAFRRRGGRFTLATGRSYREAKRFIHELKVDLPVILCNGGLIYEPASDQLHPVATLERKTVFELVEQLSRLTVDTDIFIYTLDKIYATGISPSTEAALEQGEGLSLELIPSYNDLPQVPWLKLVAVAEEEAMPHLHDWSKTYGDSLEFVQSSANYFEIMPKNISKGNALTKLARRFHLEPRQCAAIGDHLNDLSMIQIAGTNAAVANAHPHLIHAAKNLVPSNEEAGVSHFIRNHLLKTMPQAVE</sequence>
<dbReference type="InterPro" id="IPR000150">
    <property type="entry name" value="Cof"/>
</dbReference>
<dbReference type="InterPro" id="IPR036412">
    <property type="entry name" value="HAD-like_sf"/>
</dbReference>
<dbReference type="Gene3D" id="3.40.50.1000">
    <property type="entry name" value="HAD superfamily/HAD-like"/>
    <property type="match status" value="1"/>
</dbReference>
<dbReference type="PANTHER" id="PTHR10000:SF8">
    <property type="entry name" value="HAD SUPERFAMILY HYDROLASE-LIKE, TYPE 3"/>
    <property type="match status" value="1"/>
</dbReference>
<comment type="caution">
    <text evidence="1">The sequence shown here is derived from an EMBL/GenBank/DDBJ whole genome shotgun (WGS) entry which is preliminary data.</text>
</comment>
<accession>A0A235B874</accession>
<dbReference type="GO" id="GO:0000287">
    <property type="term" value="F:magnesium ion binding"/>
    <property type="evidence" value="ECO:0007669"/>
    <property type="project" value="TreeGrafter"/>
</dbReference>
<dbReference type="NCBIfam" id="TIGR00099">
    <property type="entry name" value="Cof-subfamily"/>
    <property type="match status" value="1"/>
</dbReference>
<keyword evidence="2" id="KW-1185">Reference proteome</keyword>